<gene>
    <name evidence="3" type="ORF">FCULG_00011112</name>
</gene>
<feature type="compositionally biased region" description="Polar residues" evidence="1">
    <location>
        <begin position="132"/>
        <end position="141"/>
    </location>
</feature>
<evidence type="ECO:0000313" key="4">
    <source>
        <dbReference type="Proteomes" id="UP000241587"/>
    </source>
</evidence>
<sequence>MHSLFTSSLLLGTAVAVPTNAGKDYPVPNEHSHYADKRHIIPPAVNQVNNFINEAIAEALTADVTAPAFTEAASTTALPSPVQMTSLLLGPEMKSDNLKPSLDFSMNKRQLEAVTGLLGLLLGSGMPGLTHHNGSGPTLTGQEFKEATRK</sequence>
<reference evidence="3 4" key="1">
    <citation type="submission" date="2018-02" db="EMBL/GenBank/DDBJ databases">
        <title>Fusarium culmorum secondary metabolites in fungal-bacterial-plant interactions.</title>
        <authorList>
            <person name="Schmidt R."/>
        </authorList>
    </citation>
    <scope>NUCLEOTIDE SEQUENCE [LARGE SCALE GENOMIC DNA]</scope>
    <source>
        <strain evidence="3 4">PV</strain>
    </source>
</reference>
<feature type="signal peptide" evidence="2">
    <location>
        <begin position="1"/>
        <end position="16"/>
    </location>
</feature>
<proteinExistence type="predicted"/>
<comment type="caution">
    <text evidence="3">The sequence shown here is derived from an EMBL/GenBank/DDBJ whole genome shotgun (WGS) entry which is preliminary data.</text>
</comment>
<keyword evidence="4" id="KW-1185">Reference proteome</keyword>
<protein>
    <submittedName>
        <fullName evidence="3">Uncharacterized protein</fullName>
    </submittedName>
</protein>
<feature type="region of interest" description="Disordered" evidence="1">
    <location>
        <begin position="131"/>
        <end position="150"/>
    </location>
</feature>
<evidence type="ECO:0000256" key="2">
    <source>
        <dbReference type="SAM" id="SignalP"/>
    </source>
</evidence>
<feature type="chain" id="PRO_5015787207" evidence="2">
    <location>
        <begin position="17"/>
        <end position="150"/>
    </location>
</feature>
<organism evidence="3 4">
    <name type="scientific">Fusarium culmorum</name>
    <dbReference type="NCBI Taxonomy" id="5516"/>
    <lineage>
        <taxon>Eukaryota</taxon>
        <taxon>Fungi</taxon>
        <taxon>Dikarya</taxon>
        <taxon>Ascomycota</taxon>
        <taxon>Pezizomycotina</taxon>
        <taxon>Sordariomycetes</taxon>
        <taxon>Hypocreomycetidae</taxon>
        <taxon>Hypocreales</taxon>
        <taxon>Nectriaceae</taxon>
        <taxon>Fusarium</taxon>
    </lineage>
</organism>
<keyword evidence="2" id="KW-0732">Signal</keyword>
<evidence type="ECO:0000256" key="1">
    <source>
        <dbReference type="SAM" id="MobiDB-lite"/>
    </source>
</evidence>
<name>A0A2T4GZN6_FUSCU</name>
<dbReference type="AlphaFoldDB" id="A0A2T4GZN6"/>
<dbReference type="Proteomes" id="UP000241587">
    <property type="component" value="Unassembled WGS sequence"/>
</dbReference>
<accession>A0A2T4GZN6</accession>
<evidence type="ECO:0000313" key="3">
    <source>
        <dbReference type="EMBL" id="PTD08959.1"/>
    </source>
</evidence>
<dbReference type="OrthoDB" id="5099897at2759"/>
<dbReference type="EMBL" id="PVEM01000004">
    <property type="protein sequence ID" value="PTD08959.1"/>
    <property type="molecule type" value="Genomic_DNA"/>
</dbReference>